<dbReference type="PANTHER" id="PTHR42798:SF2">
    <property type="entry name" value="ABC TRANSPORTER ATP-BINDING PROTEIN MG467-RELATED"/>
    <property type="match status" value="1"/>
</dbReference>
<dbReference type="RefSeq" id="WP_035231010.1">
    <property type="nucleotide sequence ID" value="NZ_ARXV01000003.1"/>
</dbReference>
<dbReference type="Proteomes" id="UP000029444">
    <property type="component" value="Unassembled WGS sequence"/>
</dbReference>
<feature type="domain" description="ABC transporter" evidence="5">
    <location>
        <begin position="8"/>
        <end position="225"/>
    </location>
</feature>
<dbReference type="AlphaFoldDB" id="A0A095SN64"/>
<dbReference type="GO" id="GO:1902495">
    <property type="term" value="C:transmembrane transporter complex"/>
    <property type="evidence" value="ECO:0007669"/>
    <property type="project" value="UniProtKB-ARBA"/>
</dbReference>
<dbReference type="PROSITE" id="PS50893">
    <property type="entry name" value="ABC_TRANSPORTER_2"/>
    <property type="match status" value="1"/>
</dbReference>
<dbReference type="InterPro" id="IPR017871">
    <property type="entry name" value="ABC_transporter-like_CS"/>
</dbReference>
<gene>
    <name evidence="6" type="ORF">Y5S_01018</name>
</gene>
<dbReference type="InterPro" id="IPR027417">
    <property type="entry name" value="P-loop_NTPase"/>
</dbReference>
<reference evidence="6 7" key="1">
    <citation type="submission" date="2012-09" db="EMBL/GenBank/DDBJ databases">
        <title>Genome Sequence of alkane-degrading Bacterium Alcanivorax sp. 19-m-6.</title>
        <authorList>
            <person name="Lai Q."/>
            <person name="Shao Z."/>
        </authorList>
    </citation>
    <scope>NUCLEOTIDE SEQUENCE [LARGE SCALE GENOMIC DNA]</scope>
    <source>
        <strain evidence="6 7">19-m-6</strain>
    </source>
</reference>
<dbReference type="FunFam" id="3.40.50.300:FF:000032">
    <property type="entry name" value="Export ABC transporter ATP-binding protein"/>
    <property type="match status" value="1"/>
</dbReference>
<dbReference type="SUPFAM" id="SSF52540">
    <property type="entry name" value="P-loop containing nucleoside triphosphate hydrolases"/>
    <property type="match status" value="1"/>
</dbReference>
<comment type="similarity">
    <text evidence="4">Belongs to the ABC transporter superfamily. Macrolide exporter (TC 3.A.1.122) family.</text>
</comment>
<keyword evidence="7" id="KW-1185">Reference proteome</keyword>
<evidence type="ECO:0000313" key="7">
    <source>
        <dbReference type="Proteomes" id="UP000029444"/>
    </source>
</evidence>
<organism evidence="6 7">
    <name type="scientific">Alcanivorax nanhaiticus</name>
    <dbReference type="NCBI Taxonomy" id="1177154"/>
    <lineage>
        <taxon>Bacteria</taxon>
        <taxon>Pseudomonadati</taxon>
        <taxon>Pseudomonadota</taxon>
        <taxon>Gammaproteobacteria</taxon>
        <taxon>Oceanospirillales</taxon>
        <taxon>Alcanivoracaceae</taxon>
        <taxon>Alcanivorax</taxon>
    </lineage>
</organism>
<evidence type="ECO:0000313" key="6">
    <source>
        <dbReference type="EMBL" id="KGD65794.1"/>
    </source>
</evidence>
<dbReference type="GO" id="GO:0022857">
    <property type="term" value="F:transmembrane transporter activity"/>
    <property type="evidence" value="ECO:0007669"/>
    <property type="project" value="UniProtKB-ARBA"/>
</dbReference>
<sequence>MNDTSPVLRAHDLGKEVNGPEGNLKLLQNITFDVFAGDSVAITGPSGSGKSTLLSLLAGLDVPSTGEVQLKGEPFSTRNEDLRSRLRGQHCGFVFQQFQLVADLTAQENVMLPLEILGRPSPRKLASQWLEQVGLSQRQQHYPAQLSGGEQQRVALARAFAVSPAVLFADEPTGSLDYANGQHVADLLFQLNQEQGTALVLVTHDPALAERCQRQFTLNEGQLSD</sequence>
<dbReference type="InterPro" id="IPR003439">
    <property type="entry name" value="ABC_transporter-like_ATP-bd"/>
</dbReference>
<dbReference type="PANTHER" id="PTHR42798">
    <property type="entry name" value="LIPOPROTEIN-RELEASING SYSTEM ATP-BINDING PROTEIN LOLD"/>
    <property type="match status" value="1"/>
</dbReference>
<evidence type="ECO:0000256" key="3">
    <source>
        <dbReference type="ARBA" id="ARBA00022840"/>
    </source>
</evidence>
<dbReference type="EMBL" id="ARXV01000003">
    <property type="protein sequence ID" value="KGD65794.1"/>
    <property type="molecule type" value="Genomic_DNA"/>
</dbReference>
<keyword evidence="3 6" id="KW-0067">ATP-binding</keyword>
<dbReference type="Gene3D" id="3.40.50.300">
    <property type="entry name" value="P-loop containing nucleotide triphosphate hydrolases"/>
    <property type="match status" value="1"/>
</dbReference>
<dbReference type="GO" id="GO:0016887">
    <property type="term" value="F:ATP hydrolysis activity"/>
    <property type="evidence" value="ECO:0007669"/>
    <property type="project" value="InterPro"/>
</dbReference>
<dbReference type="GO" id="GO:0005524">
    <property type="term" value="F:ATP binding"/>
    <property type="evidence" value="ECO:0007669"/>
    <property type="project" value="UniProtKB-KW"/>
</dbReference>
<dbReference type="CDD" id="cd03255">
    <property type="entry name" value="ABC_MJ0796_LolCDE_FtsE"/>
    <property type="match status" value="1"/>
</dbReference>
<proteinExistence type="inferred from homology"/>
<dbReference type="PATRIC" id="fig|1177154.3.peg.1032"/>
<dbReference type="Pfam" id="PF00005">
    <property type="entry name" value="ABC_tran"/>
    <property type="match status" value="1"/>
</dbReference>
<dbReference type="SMART" id="SM00382">
    <property type="entry name" value="AAA"/>
    <property type="match status" value="1"/>
</dbReference>
<keyword evidence="1" id="KW-0813">Transport</keyword>
<dbReference type="eggNOG" id="COG4181">
    <property type="taxonomic scope" value="Bacteria"/>
</dbReference>
<evidence type="ECO:0000256" key="2">
    <source>
        <dbReference type="ARBA" id="ARBA00022741"/>
    </source>
</evidence>
<dbReference type="PROSITE" id="PS00211">
    <property type="entry name" value="ABC_TRANSPORTER_1"/>
    <property type="match status" value="1"/>
</dbReference>
<name>A0A095SN64_9GAMM</name>
<evidence type="ECO:0000256" key="1">
    <source>
        <dbReference type="ARBA" id="ARBA00022448"/>
    </source>
</evidence>
<dbReference type="InterPro" id="IPR003593">
    <property type="entry name" value="AAA+_ATPase"/>
</dbReference>
<dbReference type="OrthoDB" id="9801477at2"/>
<dbReference type="InterPro" id="IPR017911">
    <property type="entry name" value="MacB-like_ATP-bd"/>
</dbReference>
<evidence type="ECO:0000256" key="4">
    <source>
        <dbReference type="ARBA" id="ARBA00038388"/>
    </source>
</evidence>
<keyword evidence="2" id="KW-0547">Nucleotide-binding</keyword>
<accession>A0A095SN64</accession>
<protein>
    <submittedName>
        <fullName evidence="6">ABC transporter ATP-binding protein</fullName>
    </submittedName>
</protein>
<comment type="caution">
    <text evidence="6">The sequence shown here is derived from an EMBL/GenBank/DDBJ whole genome shotgun (WGS) entry which is preliminary data.</text>
</comment>
<dbReference type="STRING" id="1177154.Y5S_01018"/>
<evidence type="ECO:0000259" key="5">
    <source>
        <dbReference type="PROSITE" id="PS50893"/>
    </source>
</evidence>